<evidence type="ECO:0000313" key="11">
    <source>
        <dbReference type="EMBL" id="CAH1099724.1"/>
    </source>
</evidence>
<dbReference type="GO" id="GO:0005634">
    <property type="term" value="C:nucleus"/>
    <property type="evidence" value="ECO:0007669"/>
    <property type="project" value="UniProtKB-SubCell"/>
</dbReference>
<reference evidence="11" key="1">
    <citation type="submission" date="2022-01" db="EMBL/GenBank/DDBJ databases">
        <authorList>
            <person name="King R."/>
        </authorList>
    </citation>
    <scope>NUCLEOTIDE SEQUENCE</scope>
</reference>
<keyword evidence="12" id="KW-1185">Reference proteome</keyword>
<evidence type="ECO:0000256" key="6">
    <source>
        <dbReference type="ARBA" id="ARBA00023163"/>
    </source>
</evidence>
<dbReference type="InterPro" id="IPR052035">
    <property type="entry name" value="ZnF_BED_domain_contain"/>
</dbReference>
<evidence type="ECO:0000313" key="12">
    <source>
        <dbReference type="Proteomes" id="UP001153636"/>
    </source>
</evidence>
<accession>A0A9P0G2R9</accession>
<comment type="subcellular location">
    <subcellularLocation>
        <location evidence="1">Nucleus</location>
    </subcellularLocation>
</comment>
<evidence type="ECO:0000256" key="7">
    <source>
        <dbReference type="ARBA" id="ARBA00023242"/>
    </source>
</evidence>
<gene>
    <name evidence="11" type="ORF">PSYICH_LOCUS717</name>
</gene>
<sequence>MILVSTEGKMPPKSNVWKYFDKTNKEYSICNLCNKKIKTCGNTSNLRCHIKSIHNQELFKVQSPPQDVGDQQSRQSDSESAVTADSSSVVSRSSFCSLASTSSTTDNLEIDPDENTNLICSEMSKEGSKRKAKLQSFKRQCTVKETFANFSSYREGGNKYNKITNNILYMICCDYQPMSFVEDTGFQKLMRTTAHEYKIPSRKTIDNLLEKKYEATSTLYRDKIALLNYYSLTTDIWTETRNTKSFLGVTLHFCEDIKLYTATIVIVELEERHTGEYIAEALNNVCQQWRISSERVSAVVTDGAANMCKAIDIAFGKKKHLHCFAHQLNLVAEKSIKSVEELEILISKIKSIVTFFEQSVHASDELRKAQKEENEF</sequence>
<dbReference type="PANTHER" id="PTHR46481">
    <property type="entry name" value="ZINC FINGER BED DOMAIN-CONTAINING PROTEIN 4"/>
    <property type="match status" value="1"/>
</dbReference>
<evidence type="ECO:0000256" key="8">
    <source>
        <dbReference type="PROSITE-ProRule" id="PRU00027"/>
    </source>
</evidence>
<feature type="region of interest" description="Disordered" evidence="9">
    <location>
        <begin position="59"/>
        <end position="85"/>
    </location>
</feature>
<dbReference type="PROSITE" id="PS50808">
    <property type="entry name" value="ZF_BED"/>
    <property type="match status" value="1"/>
</dbReference>
<evidence type="ECO:0000256" key="5">
    <source>
        <dbReference type="ARBA" id="ARBA00023015"/>
    </source>
</evidence>
<feature type="compositionally biased region" description="Polar residues" evidence="9">
    <location>
        <begin position="63"/>
        <end position="75"/>
    </location>
</feature>
<dbReference type="SUPFAM" id="SSF53098">
    <property type="entry name" value="Ribonuclease H-like"/>
    <property type="match status" value="1"/>
</dbReference>
<dbReference type="Pfam" id="PF02892">
    <property type="entry name" value="zf-BED"/>
    <property type="match status" value="1"/>
</dbReference>
<dbReference type="SUPFAM" id="SSF140996">
    <property type="entry name" value="Hermes dimerisation domain"/>
    <property type="match status" value="1"/>
</dbReference>
<organism evidence="11 12">
    <name type="scientific">Psylliodes chrysocephalus</name>
    <dbReference type="NCBI Taxonomy" id="3402493"/>
    <lineage>
        <taxon>Eukaryota</taxon>
        <taxon>Metazoa</taxon>
        <taxon>Ecdysozoa</taxon>
        <taxon>Arthropoda</taxon>
        <taxon>Hexapoda</taxon>
        <taxon>Insecta</taxon>
        <taxon>Pterygota</taxon>
        <taxon>Neoptera</taxon>
        <taxon>Endopterygota</taxon>
        <taxon>Coleoptera</taxon>
        <taxon>Polyphaga</taxon>
        <taxon>Cucujiformia</taxon>
        <taxon>Chrysomeloidea</taxon>
        <taxon>Chrysomelidae</taxon>
        <taxon>Galerucinae</taxon>
        <taxon>Alticini</taxon>
        <taxon>Psylliodes</taxon>
    </lineage>
</organism>
<dbReference type="SMART" id="SM00614">
    <property type="entry name" value="ZnF_BED"/>
    <property type="match status" value="1"/>
</dbReference>
<protein>
    <recommendedName>
        <fullName evidence="10">BED-type domain-containing protein</fullName>
    </recommendedName>
</protein>
<keyword evidence="6" id="KW-0804">Transcription</keyword>
<evidence type="ECO:0000256" key="1">
    <source>
        <dbReference type="ARBA" id="ARBA00004123"/>
    </source>
</evidence>
<dbReference type="GO" id="GO:0008270">
    <property type="term" value="F:zinc ion binding"/>
    <property type="evidence" value="ECO:0007669"/>
    <property type="project" value="UniProtKB-KW"/>
</dbReference>
<proteinExistence type="predicted"/>
<dbReference type="GO" id="GO:0009791">
    <property type="term" value="P:post-embryonic development"/>
    <property type="evidence" value="ECO:0007669"/>
    <property type="project" value="UniProtKB-ARBA"/>
</dbReference>
<evidence type="ECO:0000259" key="10">
    <source>
        <dbReference type="PROSITE" id="PS50808"/>
    </source>
</evidence>
<keyword evidence="5" id="KW-0805">Transcription regulation</keyword>
<evidence type="ECO:0000256" key="3">
    <source>
        <dbReference type="ARBA" id="ARBA00022771"/>
    </source>
</evidence>
<dbReference type="EMBL" id="OV651813">
    <property type="protein sequence ID" value="CAH1099724.1"/>
    <property type="molecule type" value="Genomic_DNA"/>
</dbReference>
<dbReference type="AlphaFoldDB" id="A0A9P0G2R9"/>
<keyword evidence="4" id="KW-0862">Zinc</keyword>
<name>A0A9P0G2R9_9CUCU</name>
<dbReference type="InterPro" id="IPR003656">
    <property type="entry name" value="Znf_BED"/>
</dbReference>
<keyword evidence="3 8" id="KW-0863">Zinc-finger</keyword>
<dbReference type="InterPro" id="IPR012337">
    <property type="entry name" value="RNaseH-like_sf"/>
</dbReference>
<dbReference type="SUPFAM" id="SSF57667">
    <property type="entry name" value="beta-beta-alpha zinc fingers"/>
    <property type="match status" value="1"/>
</dbReference>
<dbReference type="OrthoDB" id="6620210at2759"/>
<dbReference type="InterPro" id="IPR036236">
    <property type="entry name" value="Znf_C2H2_sf"/>
</dbReference>
<dbReference type="PANTHER" id="PTHR46481:SF10">
    <property type="entry name" value="ZINC FINGER BED DOMAIN-CONTAINING PROTEIN 39"/>
    <property type="match status" value="1"/>
</dbReference>
<evidence type="ECO:0000256" key="9">
    <source>
        <dbReference type="SAM" id="MobiDB-lite"/>
    </source>
</evidence>
<dbReference type="GO" id="GO:0003677">
    <property type="term" value="F:DNA binding"/>
    <property type="evidence" value="ECO:0007669"/>
    <property type="project" value="InterPro"/>
</dbReference>
<evidence type="ECO:0000256" key="2">
    <source>
        <dbReference type="ARBA" id="ARBA00022723"/>
    </source>
</evidence>
<feature type="domain" description="BED-type" evidence="10">
    <location>
        <begin position="11"/>
        <end position="61"/>
    </location>
</feature>
<keyword evidence="7" id="KW-0539">Nucleus</keyword>
<dbReference type="Proteomes" id="UP001153636">
    <property type="component" value="Chromosome 1"/>
</dbReference>
<evidence type="ECO:0000256" key="4">
    <source>
        <dbReference type="ARBA" id="ARBA00022833"/>
    </source>
</evidence>
<keyword evidence="2" id="KW-0479">Metal-binding</keyword>